<keyword evidence="4 5" id="KW-0732">Signal</keyword>
<comment type="similarity">
    <text evidence="2">Belongs to the bacterial solute-binding protein 1 family.</text>
</comment>
<dbReference type="InterPro" id="IPR050490">
    <property type="entry name" value="Bact_solute-bd_prot1"/>
</dbReference>
<evidence type="ECO:0000313" key="7">
    <source>
        <dbReference type="Proteomes" id="UP000295793"/>
    </source>
</evidence>
<sequence length="450" mass="49805">MNKKTRKLAIAIGASLTLGSIASAATEIEFWTNQTQSDRMKIIETLASTFEAMNEDITVTVVPVDENEMATQMAAASAAGKLPNLIEAGSELLLAFGEEGVIDEKANKNIMKEVGEDRFFSGAVDMLRAPNGDDFYGIPLHGWLQGIWYRKDWFEEYGLEPPTTWEAIETAAKTLTDKGKNQYGILVGTKPEGYTEQVFTQLALSNGASQFNADGKLIFNSPEMLETLKYYQRLAQYNPPGPQTWRARDYYMQGKMGMFFYSTYIMDDLAIAEVAKGSLSGENFEGLTGAEFDADLVKNTGFAPVILNKADASYGVLVGLSAIESKRAETKAVEEFVKYLYDPYAYITYLHMAPGGMNPMLSDIPNHPYYLRDPNGVFEMYGADAIKDIVEGFENIQTFTVVDGKAFPESGQIFAKQIIPQMVYSVIFEGVSPEDAINKAEAEMKEIISQ</sequence>
<dbReference type="InterPro" id="IPR006059">
    <property type="entry name" value="SBP"/>
</dbReference>
<keyword evidence="7" id="KW-1185">Reference proteome</keyword>
<evidence type="ECO:0000256" key="2">
    <source>
        <dbReference type="ARBA" id="ARBA00008520"/>
    </source>
</evidence>
<dbReference type="EMBL" id="SLZR01000002">
    <property type="protein sequence ID" value="TCS43110.1"/>
    <property type="molecule type" value="Genomic_DNA"/>
</dbReference>
<protein>
    <submittedName>
        <fullName evidence="6">Multiple sugar transport system substrate-binding protein</fullName>
    </submittedName>
</protein>
<comment type="subcellular location">
    <subcellularLocation>
        <location evidence="1">Periplasm</location>
    </subcellularLocation>
</comment>
<comment type="caution">
    <text evidence="6">The sequence shown here is derived from an EMBL/GenBank/DDBJ whole genome shotgun (WGS) entry which is preliminary data.</text>
</comment>
<dbReference type="SUPFAM" id="SSF53850">
    <property type="entry name" value="Periplasmic binding protein-like II"/>
    <property type="match status" value="1"/>
</dbReference>
<feature type="chain" id="PRO_5020904621" evidence="5">
    <location>
        <begin position="25"/>
        <end position="450"/>
    </location>
</feature>
<gene>
    <name evidence="6" type="ORF">BCF53_102134</name>
</gene>
<name>A0A4R3I9Z9_9GAMM</name>
<dbReference type="OrthoDB" id="9804061at2"/>
<evidence type="ECO:0000256" key="5">
    <source>
        <dbReference type="SAM" id="SignalP"/>
    </source>
</evidence>
<keyword evidence="3" id="KW-0813">Transport</keyword>
<dbReference type="AlphaFoldDB" id="A0A4R3I9Z9"/>
<keyword evidence="6" id="KW-0762">Sugar transport</keyword>
<evidence type="ECO:0000313" key="6">
    <source>
        <dbReference type="EMBL" id="TCS43110.1"/>
    </source>
</evidence>
<feature type="signal peptide" evidence="5">
    <location>
        <begin position="1"/>
        <end position="24"/>
    </location>
</feature>
<proteinExistence type="inferred from homology"/>
<dbReference type="RefSeq" id="WP_132699746.1">
    <property type="nucleotide sequence ID" value="NZ_SLZR01000002.1"/>
</dbReference>
<dbReference type="Proteomes" id="UP000295793">
    <property type="component" value="Unassembled WGS sequence"/>
</dbReference>
<evidence type="ECO:0000256" key="1">
    <source>
        <dbReference type="ARBA" id="ARBA00004418"/>
    </source>
</evidence>
<dbReference type="PANTHER" id="PTHR43649:SF34">
    <property type="entry name" value="ABC TRANSPORTER PERIPLASMIC-BINDING PROTEIN YCJN-RELATED"/>
    <property type="match status" value="1"/>
</dbReference>
<organism evidence="6 7">
    <name type="scientific">Reinekea marinisedimentorum</name>
    <dbReference type="NCBI Taxonomy" id="230495"/>
    <lineage>
        <taxon>Bacteria</taxon>
        <taxon>Pseudomonadati</taxon>
        <taxon>Pseudomonadota</taxon>
        <taxon>Gammaproteobacteria</taxon>
        <taxon>Oceanospirillales</taxon>
        <taxon>Saccharospirillaceae</taxon>
        <taxon>Reinekea</taxon>
    </lineage>
</organism>
<dbReference type="PANTHER" id="PTHR43649">
    <property type="entry name" value="ARABINOSE-BINDING PROTEIN-RELATED"/>
    <property type="match status" value="1"/>
</dbReference>
<dbReference type="Gene3D" id="3.40.190.10">
    <property type="entry name" value="Periplasmic binding protein-like II"/>
    <property type="match status" value="1"/>
</dbReference>
<accession>A0A4R3I9Z9</accession>
<evidence type="ECO:0000256" key="4">
    <source>
        <dbReference type="ARBA" id="ARBA00022729"/>
    </source>
</evidence>
<evidence type="ECO:0000256" key="3">
    <source>
        <dbReference type="ARBA" id="ARBA00022448"/>
    </source>
</evidence>
<dbReference type="GO" id="GO:0042597">
    <property type="term" value="C:periplasmic space"/>
    <property type="evidence" value="ECO:0007669"/>
    <property type="project" value="UniProtKB-SubCell"/>
</dbReference>
<reference evidence="6 7" key="1">
    <citation type="submission" date="2019-03" db="EMBL/GenBank/DDBJ databases">
        <title>Genomic Encyclopedia of Archaeal and Bacterial Type Strains, Phase II (KMG-II): from individual species to whole genera.</title>
        <authorList>
            <person name="Goeker M."/>
        </authorList>
    </citation>
    <scope>NUCLEOTIDE SEQUENCE [LARGE SCALE GENOMIC DNA]</scope>
    <source>
        <strain evidence="6 7">DSM 15388</strain>
    </source>
</reference>
<dbReference type="Pfam" id="PF01547">
    <property type="entry name" value="SBP_bac_1"/>
    <property type="match status" value="1"/>
</dbReference>